<dbReference type="EMBL" id="BAAAQN010000001">
    <property type="protein sequence ID" value="GAA2011290.1"/>
    <property type="molecule type" value="Genomic_DNA"/>
</dbReference>
<organism evidence="1 2">
    <name type="scientific">Catenulispora yoronensis</name>
    <dbReference type="NCBI Taxonomy" id="450799"/>
    <lineage>
        <taxon>Bacteria</taxon>
        <taxon>Bacillati</taxon>
        <taxon>Actinomycetota</taxon>
        <taxon>Actinomycetes</taxon>
        <taxon>Catenulisporales</taxon>
        <taxon>Catenulisporaceae</taxon>
        <taxon>Catenulispora</taxon>
    </lineage>
</organism>
<evidence type="ECO:0000313" key="2">
    <source>
        <dbReference type="Proteomes" id="UP001500751"/>
    </source>
</evidence>
<sequence>MWVPCTFRVQSMNAPPISPAAPSAVSRSLDVTPVDLVRVIDEWITMGCHLRAAPTRPRRILLRAGTALTG</sequence>
<gene>
    <name evidence="1" type="ORF">GCM10009839_01700</name>
</gene>
<keyword evidence="2" id="KW-1185">Reference proteome</keyword>
<evidence type="ECO:0000313" key="1">
    <source>
        <dbReference type="EMBL" id="GAA2011290.1"/>
    </source>
</evidence>
<protein>
    <submittedName>
        <fullName evidence="1">Uncharacterized protein</fullName>
    </submittedName>
</protein>
<name>A0ABP5F0Q5_9ACTN</name>
<reference evidence="2" key="1">
    <citation type="journal article" date="2019" name="Int. J. Syst. Evol. Microbiol.">
        <title>The Global Catalogue of Microorganisms (GCM) 10K type strain sequencing project: providing services to taxonomists for standard genome sequencing and annotation.</title>
        <authorList>
            <consortium name="The Broad Institute Genomics Platform"/>
            <consortium name="The Broad Institute Genome Sequencing Center for Infectious Disease"/>
            <person name="Wu L."/>
            <person name="Ma J."/>
        </authorList>
    </citation>
    <scope>NUCLEOTIDE SEQUENCE [LARGE SCALE GENOMIC DNA]</scope>
    <source>
        <strain evidence="2">JCM 16014</strain>
    </source>
</reference>
<proteinExistence type="predicted"/>
<dbReference type="Proteomes" id="UP001500751">
    <property type="component" value="Unassembled WGS sequence"/>
</dbReference>
<comment type="caution">
    <text evidence="1">The sequence shown here is derived from an EMBL/GenBank/DDBJ whole genome shotgun (WGS) entry which is preliminary data.</text>
</comment>
<accession>A0ABP5F0Q5</accession>